<dbReference type="GO" id="GO:0015562">
    <property type="term" value="F:efflux transmembrane transporter activity"/>
    <property type="evidence" value="ECO:0007669"/>
    <property type="project" value="InterPro"/>
</dbReference>
<proteinExistence type="inferred from homology"/>
<protein>
    <submittedName>
        <fullName evidence="8">RND family efflux transporter MFP subunit</fullName>
    </submittedName>
</protein>
<dbReference type="Pfam" id="PF25917">
    <property type="entry name" value="BSH_RND"/>
    <property type="match status" value="1"/>
</dbReference>
<dbReference type="Pfam" id="PF25944">
    <property type="entry name" value="Beta-barrel_RND"/>
    <property type="match status" value="1"/>
</dbReference>
<dbReference type="GO" id="GO:0046677">
    <property type="term" value="P:response to antibiotic"/>
    <property type="evidence" value="ECO:0007669"/>
    <property type="project" value="TreeGrafter"/>
</dbReference>
<feature type="transmembrane region" description="Helical" evidence="3">
    <location>
        <begin position="21"/>
        <end position="44"/>
    </location>
</feature>
<dbReference type="EMBL" id="JACHEF010000004">
    <property type="protein sequence ID" value="MBB6411979.1"/>
    <property type="molecule type" value="Genomic_DNA"/>
</dbReference>
<organism evidence="8 9">
    <name type="scientific">Mesorhizobium sangaii</name>
    <dbReference type="NCBI Taxonomy" id="505389"/>
    <lineage>
        <taxon>Bacteria</taxon>
        <taxon>Pseudomonadati</taxon>
        <taxon>Pseudomonadota</taxon>
        <taxon>Alphaproteobacteria</taxon>
        <taxon>Hyphomicrobiales</taxon>
        <taxon>Phyllobacteriaceae</taxon>
        <taxon>Mesorhizobium</taxon>
    </lineage>
</organism>
<gene>
    <name evidence="8" type="ORF">HNQ71_004667</name>
</gene>
<evidence type="ECO:0000313" key="9">
    <source>
        <dbReference type="Proteomes" id="UP000556329"/>
    </source>
</evidence>
<dbReference type="GO" id="GO:0030313">
    <property type="term" value="C:cell envelope"/>
    <property type="evidence" value="ECO:0007669"/>
    <property type="project" value="UniProtKB-SubCell"/>
</dbReference>
<dbReference type="InterPro" id="IPR058626">
    <property type="entry name" value="MdtA-like_b-barrel"/>
</dbReference>
<dbReference type="Gene3D" id="2.40.420.20">
    <property type="match status" value="1"/>
</dbReference>
<evidence type="ECO:0000259" key="5">
    <source>
        <dbReference type="Pfam" id="PF25917"/>
    </source>
</evidence>
<keyword evidence="3" id="KW-1133">Transmembrane helix</keyword>
<comment type="caution">
    <text evidence="8">The sequence shown here is derived from an EMBL/GenBank/DDBJ whole genome shotgun (WGS) entry which is preliminary data.</text>
</comment>
<evidence type="ECO:0000256" key="1">
    <source>
        <dbReference type="ARBA" id="ARBA00004196"/>
    </source>
</evidence>
<evidence type="ECO:0000256" key="2">
    <source>
        <dbReference type="ARBA" id="ARBA00009477"/>
    </source>
</evidence>
<keyword evidence="3" id="KW-0812">Transmembrane</keyword>
<dbReference type="AlphaFoldDB" id="A0A841PPB5"/>
<comment type="subcellular location">
    <subcellularLocation>
        <location evidence="1">Cell envelope</location>
    </subcellularLocation>
</comment>
<feature type="domain" description="Multidrug resistance protein MdtA-like alpha-helical hairpin" evidence="4">
    <location>
        <begin position="118"/>
        <end position="187"/>
    </location>
</feature>
<dbReference type="PANTHER" id="PTHR30158">
    <property type="entry name" value="ACRA/E-RELATED COMPONENT OF DRUG EFFLUX TRANSPORTER"/>
    <property type="match status" value="1"/>
</dbReference>
<dbReference type="NCBIfam" id="TIGR01730">
    <property type="entry name" value="RND_mfp"/>
    <property type="match status" value="1"/>
</dbReference>
<feature type="domain" description="Multidrug resistance protein MdtA-like beta-barrel" evidence="6">
    <location>
        <begin position="253"/>
        <end position="310"/>
    </location>
</feature>
<dbReference type="Pfam" id="PF25876">
    <property type="entry name" value="HH_MFP_RND"/>
    <property type="match status" value="1"/>
</dbReference>
<accession>A0A841PPB5</accession>
<dbReference type="InterPro" id="IPR058624">
    <property type="entry name" value="MdtA-like_HH"/>
</dbReference>
<evidence type="ECO:0000256" key="3">
    <source>
        <dbReference type="SAM" id="Phobius"/>
    </source>
</evidence>
<dbReference type="Proteomes" id="UP000556329">
    <property type="component" value="Unassembled WGS sequence"/>
</dbReference>
<dbReference type="InterPro" id="IPR058627">
    <property type="entry name" value="MdtA-like_C"/>
</dbReference>
<dbReference type="Gene3D" id="2.40.50.100">
    <property type="match status" value="1"/>
</dbReference>
<dbReference type="Pfam" id="PF25967">
    <property type="entry name" value="RND-MFP_C"/>
    <property type="match status" value="1"/>
</dbReference>
<reference evidence="8 9" key="1">
    <citation type="submission" date="2020-08" db="EMBL/GenBank/DDBJ databases">
        <title>Genomic Encyclopedia of Type Strains, Phase IV (KMG-IV): sequencing the most valuable type-strain genomes for metagenomic binning, comparative biology and taxonomic classification.</title>
        <authorList>
            <person name="Goeker M."/>
        </authorList>
    </citation>
    <scope>NUCLEOTIDE SEQUENCE [LARGE SCALE GENOMIC DNA]</scope>
    <source>
        <strain evidence="8 9">DSM 100039</strain>
    </source>
</reference>
<name>A0A841PPB5_9HYPH</name>
<evidence type="ECO:0000259" key="6">
    <source>
        <dbReference type="Pfam" id="PF25944"/>
    </source>
</evidence>
<dbReference type="PANTHER" id="PTHR30158:SF10">
    <property type="entry name" value="CATION EFFLUX PUMP"/>
    <property type="match status" value="1"/>
</dbReference>
<dbReference type="InterPro" id="IPR058625">
    <property type="entry name" value="MdtA-like_BSH"/>
</dbReference>
<evidence type="ECO:0000313" key="8">
    <source>
        <dbReference type="EMBL" id="MBB6411979.1"/>
    </source>
</evidence>
<sequence>MDTPENGQLHRDAGGRPRRSAGWLAGAAVSAAFLLGMVFSSTAFAQDQQLPVVTAAKPVVREIVEDDEFVGRFEAVDEVAIRSRVSGYLDKVSFQDGALVNKGDLLFTIDQRPYQAAYDAAKSQVDVAKSLLEFSKMQLDRADELAKTGNISTATVDDRRREYLSAQAQMQGATAALTTASLNMEFTEIKAPLSGRIDRRLVSVGNLVQPDSTLLTTIVTRDPIDFYFDVDERLYFSYARDAKQRGGSMQEGAGGLDVVVRVADRAEAVFKGKLDFAENRIDNATGTMRVRARFPNADGILQPGMFGRINVPGSLPHSGVLVPDEAIGADQDRRIVFLVDEAGMVSAKPVRTGPLLDGYRVIRQGLTGNETIIVNGLMHARPGTKVKVEMVTLPPKVETAGLQQ</sequence>
<dbReference type="GO" id="GO:0005886">
    <property type="term" value="C:plasma membrane"/>
    <property type="evidence" value="ECO:0007669"/>
    <property type="project" value="TreeGrafter"/>
</dbReference>
<feature type="domain" description="Multidrug resistance protein MdtA-like barrel-sandwich hybrid" evidence="5">
    <location>
        <begin position="78"/>
        <end position="213"/>
    </location>
</feature>
<evidence type="ECO:0000259" key="7">
    <source>
        <dbReference type="Pfam" id="PF25967"/>
    </source>
</evidence>
<dbReference type="Gene3D" id="1.10.287.470">
    <property type="entry name" value="Helix hairpin bin"/>
    <property type="match status" value="1"/>
</dbReference>
<evidence type="ECO:0000259" key="4">
    <source>
        <dbReference type="Pfam" id="PF25876"/>
    </source>
</evidence>
<keyword evidence="3" id="KW-0472">Membrane</keyword>
<comment type="similarity">
    <text evidence="2">Belongs to the membrane fusion protein (MFP) (TC 8.A.1) family.</text>
</comment>
<feature type="domain" description="Multidrug resistance protein MdtA-like C-terminal permuted SH3" evidence="7">
    <location>
        <begin position="320"/>
        <end position="377"/>
    </location>
</feature>
<dbReference type="Gene3D" id="2.40.30.170">
    <property type="match status" value="1"/>
</dbReference>
<dbReference type="SUPFAM" id="SSF111369">
    <property type="entry name" value="HlyD-like secretion proteins"/>
    <property type="match status" value="1"/>
</dbReference>
<dbReference type="InterPro" id="IPR006143">
    <property type="entry name" value="RND_pump_MFP"/>
</dbReference>
<keyword evidence="9" id="KW-1185">Reference proteome</keyword>